<dbReference type="GO" id="GO:0016841">
    <property type="term" value="F:ammonia-lyase activity"/>
    <property type="evidence" value="ECO:0007669"/>
    <property type="project" value="InterPro"/>
</dbReference>
<gene>
    <name evidence="3" type="ORF">FGF04_33555</name>
</gene>
<name>A0A5A9ZZJ1_9ACTN</name>
<protein>
    <submittedName>
        <fullName evidence="3">Aromatic amino acid lyase</fullName>
    </submittedName>
</protein>
<evidence type="ECO:0000313" key="3">
    <source>
        <dbReference type="EMBL" id="KAA0923028.1"/>
    </source>
</evidence>
<dbReference type="SUPFAM" id="SSF48557">
    <property type="entry name" value="L-aspartase-like"/>
    <property type="match status" value="1"/>
</dbReference>
<reference evidence="3 4" key="1">
    <citation type="submission" date="2019-05" db="EMBL/GenBank/DDBJ databases">
        <authorList>
            <person name="Hariharan J."/>
            <person name="Choudoir M.J."/>
            <person name="Diebold P."/>
            <person name="Panke-Buisse K."/>
            <person name="Buckley D.H."/>
        </authorList>
    </citation>
    <scope>NUCLEOTIDE SEQUENCE [LARGE SCALE GENOMIC DNA]</scope>
    <source>
        <strain evidence="3 4">SUN51</strain>
    </source>
</reference>
<dbReference type="InterPro" id="IPR008948">
    <property type="entry name" value="L-Aspartase-like"/>
</dbReference>
<dbReference type="Gene3D" id="1.20.200.10">
    <property type="entry name" value="Fumarase/aspartase (Central domain)"/>
    <property type="match status" value="1"/>
</dbReference>
<dbReference type="EMBL" id="VDFC01000072">
    <property type="protein sequence ID" value="KAA0923028.1"/>
    <property type="molecule type" value="Genomic_DNA"/>
</dbReference>
<accession>A0A5A9ZZJ1</accession>
<dbReference type="InterPro" id="IPR022313">
    <property type="entry name" value="Phe/His_NH3-lyase_AS"/>
</dbReference>
<feature type="compositionally biased region" description="Pro residues" evidence="2">
    <location>
        <begin position="350"/>
        <end position="364"/>
    </location>
</feature>
<keyword evidence="1 3" id="KW-0456">Lyase</keyword>
<organism evidence="3 4">
    <name type="scientific">Streptomyces apricus</name>
    <dbReference type="NCBI Taxonomy" id="1828112"/>
    <lineage>
        <taxon>Bacteria</taxon>
        <taxon>Bacillati</taxon>
        <taxon>Actinomycetota</taxon>
        <taxon>Actinomycetes</taxon>
        <taxon>Kitasatosporales</taxon>
        <taxon>Streptomycetaceae</taxon>
        <taxon>Streptomyces</taxon>
    </lineage>
</organism>
<dbReference type="Pfam" id="PF00221">
    <property type="entry name" value="Lyase_aromatic"/>
    <property type="match status" value="1"/>
</dbReference>
<feature type="region of interest" description="Disordered" evidence="2">
    <location>
        <begin position="467"/>
        <end position="489"/>
    </location>
</feature>
<dbReference type="Gene3D" id="1.10.275.10">
    <property type="entry name" value="Fumarase/aspartase (N-terminal domain)"/>
    <property type="match status" value="1"/>
</dbReference>
<keyword evidence="4" id="KW-1185">Reference proteome</keyword>
<proteinExistence type="predicted"/>
<evidence type="ECO:0000256" key="2">
    <source>
        <dbReference type="SAM" id="MobiDB-lite"/>
    </source>
</evidence>
<comment type="caution">
    <text evidence="3">The sequence shown here is derived from an EMBL/GenBank/DDBJ whole genome shotgun (WGS) entry which is preliminary data.</text>
</comment>
<feature type="compositionally biased region" description="Pro residues" evidence="2">
    <location>
        <begin position="440"/>
        <end position="449"/>
    </location>
</feature>
<feature type="compositionally biased region" description="Gly residues" evidence="2">
    <location>
        <begin position="329"/>
        <end position="338"/>
    </location>
</feature>
<feature type="region of interest" description="Disordered" evidence="2">
    <location>
        <begin position="329"/>
        <end position="372"/>
    </location>
</feature>
<feature type="compositionally biased region" description="Low complexity" evidence="2">
    <location>
        <begin position="430"/>
        <end position="439"/>
    </location>
</feature>
<sequence>MFPGVLTTTDAVQLTGPLDPAVLRRAAAPLAVAVDDGTRARVDRGRRLFRDLRYGDGGEDRDVYGATTGFGALVGYAGRADEADQCDNTLAHLGAGQGPDLPHVIVRASLLLRTRSLAQGFSGVSAEVVERLAAMFATTFSPAVPRYGSVGASGDLIPLAYATQALRGRGYAYLDGRRLPAAEALAVAGLRPLALDGRDALALVNGTSVTTAATALARDAVRAAHRALTDLTCLLTDLLGCDPGFLDADLLRAYGHAGAVDVGARMRRTLTGVTPSGTRPLQEPYSIRCAPQLLGAAEDALRYVDGVVTADLGGISDNPLFFRADAGAEGTGTDGTGTGRWCTAGTSSVSPPPSPPTCSPPSPPSWATSPSASSTCWWTRRATAGCRRCSPPRRACSTACRACSWPPPRSSRRSAAPRRRPACRACPRTCTTRTSSRSAPRPPCAPTTPPDCSACCAGRSRSVCARPCTSGRAGPPHPAAPNCSTNWPS</sequence>
<dbReference type="Proteomes" id="UP000324965">
    <property type="component" value="Unassembled WGS sequence"/>
</dbReference>
<feature type="region of interest" description="Disordered" evidence="2">
    <location>
        <begin position="430"/>
        <end position="451"/>
    </location>
</feature>
<dbReference type="PROSITE" id="PS00488">
    <property type="entry name" value="PAL_HISTIDASE"/>
    <property type="match status" value="1"/>
</dbReference>
<dbReference type="AlphaFoldDB" id="A0A5A9ZZJ1"/>
<dbReference type="PANTHER" id="PTHR10362">
    <property type="entry name" value="HISTIDINE AMMONIA-LYASE"/>
    <property type="match status" value="1"/>
</dbReference>
<dbReference type="InterPro" id="IPR024083">
    <property type="entry name" value="Fumarase/histidase_N"/>
</dbReference>
<dbReference type="OrthoDB" id="9806955at2"/>
<evidence type="ECO:0000313" key="4">
    <source>
        <dbReference type="Proteomes" id="UP000324965"/>
    </source>
</evidence>
<dbReference type="InterPro" id="IPR001106">
    <property type="entry name" value="Aromatic_Lyase"/>
</dbReference>
<evidence type="ECO:0000256" key="1">
    <source>
        <dbReference type="ARBA" id="ARBA00023239"/>
    </source>
</evidence>